<evidence type="ECO:0000313" key="4">
    <source>
        <dbReference type="Proteomes" id="UP000077671"/>
    </source>
</evidence>
<dbReference type="EMBL" id="LWDD02000443">
    <property type="protein sequence ID" value="KAE8260830.1"/>
    <property type="molecule type" value="Genomic_DNA"/>
</dbReference>
<organism evidence="3 4">
    <name type="scientific">Tilletia caries</name>
    <name type="common">wheat bunt fungus</name>
    <dbReference type="NCBI Taxonomy" id="13290"/>
    <lineage>
        <taxon>Eukaryota</taxon>
        <taxon>Fungi</taxon>
        <taxon>Dikarya</taxon>
        <taxon>Basidiomycota</taxon>
        <taxon>Ustilaginomycotina</taxon>
        <taxon>Exobasidiomycetes</taxon>
        <taxon>Tilletiales</taxon>
        <taxon>Tilletiaceae</taxon>
        <taxon>Tilletia</taxon>
    </lineage>
</organism>
<evidence type="ECO:0000256" key="1">
    <source>
        <dbReference type="SAM" id="MobiDB-lite"/>
    </source>
</evidence>
<evidence type="ECO:0000313" key="2">
    <source>
        <dbReference type="EMBL" id="CAD6934813.1"/>
    </source>
</evidence>
<sequence>MEAIAEPSQPVASGHGVPRLNSIGPGILTTSYPAPEIKHLREGEGRQALLDRPIDPEVQREMDTLTQLSTSSTQPLTASNWRTWSFKIWTTLAFLPITHRMLVGLEYGPGMNKADPLAYTGSYDERLDVMLGRFLVKTLDQNFLSAVIKKFGKNGELRGTMVLDVVSQKYEKGAPQQHKLVSKEIWRCTQGATETFRNYGARLRALYHRQWDIGEQQAEAEGDISEESKIYHFLNNLQPDFRGDETDRIWASLSDTRINGGTELGEVIAHIECIDLDLNLGAAKPPQVPQAPKAKKKNVSQSSKRGRRRKR</sequence>
<gene>
    <name evidence="3" type="ORF">A4X03_0g3684</name>
    <name evidence="2" type="ORF">JKIAZH3_G661</name>
</gene>
<comment type="caution">
    <text evidence="3">The sequence shown here is derived from an EMBL/GenBank/DDBJ whole genome shotgun (WGS) entry which is preliminary data.</text>
</comment>
<reference evidence="3" key="2">
    <citation type="journal article" date="2019" name="IMA Fungus">
        <title>Genome sequencing and comparison of five Tilletia species to identify candidate genes for the detection of regulated species infecting wheat.</title>
        <authorList>
            <person name="Nguyen H.D.T."/>
            <person name="Sultana T."/>
            <person name="Kesanakurti P."/>
            <person name="Hambleton S."/>
        </authorList>
    </citation>
    <scope>NUCLEOTIDE SEQUENCE</scope>
    <source>
        <strain evidence="3">DAOMC 238032</strain>
    </source>
</reference>
<evidence type="ECO:0000313" key="3">
    <source>
        <dbReference type="EMBL" id="KAE8260830.1"/>
    </source>
</evidence>
<proteinExistence type="predicted"/>
<feature type="region of interest" description="Disordered" evidence="1">
    <location>
        <begin position="282"/>
        <end position="311"/>
    </location>
</feature>
<reference evidence="2" key="3">
    <citation type="submission" date="2020-10" db="EMBL/GenBank/DDBJ databases">
        <authorList>
            <person name="Sedaghatjoo S."/>
        </authorList>
    </citation>
    <scope>NUCLEOTIDE SEQUENCE</scope>
    <source>
        <strain evidence="2">AZH3</strain>
    </source>
</reference>
<dbReference type="Proteomes" id="UP000836402">
    <property type="component" value="Unassembled WGS sequence"/>
</dbReference>
<name>A0A177VAW3_9BASI</name>
<reference evidence="3" key="1">
    <citation type="submission" date="2016-04" db="EMBL/GenBank/DDBJ databases">
        <authorList>
            <person name="Nguyen H.D."/>
            <person name="Kesanakurti P."/>
            <person name="Cullis J."/>
            <person name="Levesque C.A."/>
            <person name="Hambleton S."/>
        </authorList>
    </citation>
    <scope>NUCLEOTIDE SEQUENCE</scope>
    <source>
        <strain evidence="3">DAOMC 238032</strain>
    </source>
</reference>
<protein>
    <submittedName>
        <fullName evidence="3">Uncharacterized protein</fullName>
    </submittedName>
</protein>
<feature type="compositionally biased region" description="Basic residues" evidence="1">
    <location>
        <begin position="293"/>
        <end position="311"/>
    </location>
</feature>
<keyword evidence="5" id="KW-1185">Reference proteome</keyword>
<dbReference type="EMBL" id="CAJHJG010003732">
    <property type="protein sequence ID" value="CAD6934813.1"/>
    <property type="molecule type" value="Genomic_DNA"/>
</dbReference>
<dbReference type="Proteomes" id="UP000077671">
    <property type="component" value="Unassembled WGS sequence"/>
</dbReference>
<accession>A0A177VAW3</accession>
<feature type="region of interest" description="Disordered" evidence="1">
    <location>
        <begin position="1"/>
        <end position="20"/>
    </location>
</feature>
<evidence type="ECO:0000313" key="5">
    <source>
        <dbReference type="Proteomes" id="UP000836402"/>
    </source>
</evidence>
<dbReference type="AlphaFoldDB" id="A0A177VAW3"/>